<evidence type="ECO:0000313" key="2">
    <source>
        <dbReference type="Proteomes" id="UP000541154"/>
    </source>
</evidence>
<proteinExistence type="predicted"/>
<dbReference type="EMBL" id="SPNV01000038">
    <property type="protein sequence ID" value="KAF5864201.1"/>
    <property type="molecule type" value="Genomic_DNA"/>
</dbReference>
<comment type="caution">
    <text evidence="1">The sequence shown here is derived from an EMBL/GenBank/DDBJ whole genome shotgun (WGS) entry which is preliminary data.</text>
</comment>
<keyword evidence="2" id="KW-1185">Reference proteome</keyword>
<accession>A0A8H6ABU7</accession>
<organism evidence="1 2">
    <name type="scientific">Petromyces alliaceus</name>
    <name type="common">Aspergillus alliaceus</name>
    <dbReference type="NCBI Taxonomy" id="209559"/>
    <lineage>
        <taxon>Eukaryota</taxon>
        <taxon>Fungi</taxon>
        <taxon>Dikarya</taxon>
        <taxon>Ascomycota</taxon>
        <taxon>Pezizomycotina</taxon>
        <taxon>Eurotiomycetes</taxon>
        <taxon>Eurotiomycetidae</taxon>
        <taxon>Eurotiales</taxon>
        <taxon>Aspergillaceae</taxon>
        <taxon>Aspergillus</taxon>
        <taxon>Aspergillus subgen. Circumdati</taxon>
    </lineage>
</organism>
<dbReference type="Proteomes" id="UP000541154">
    <property type="component" value="Unassembled WGS sequence"/>
</dbReference>
<sequence length="262" mass="29354">MPYGRPPMTRKGEAVGYARMFMDCIHATEDDARLVSQVLRWSNCTKVYDSFGPDVDRPLSNTDFPHFNPNVRVGNYPRKGVGMQYPFAKLYLCWHALRGAGSKQDESRAPDVALELEEIANLVVLSAVSILRAVVSDTEFLSGFLKASTYFITSVHLDKQETQRLMTSLVTVLKGFRAPMNPHHLFVGLIKGIDDLLQRRSRMASCVAIDTPTTSLQQKPQHAIFGHNTPHEELDSTTDGNFDQYLMSEFDLLTSQGQDAVI</sequence>
<reference evidence="1 2" key="1">
    <citation type="submission" date="2019-04" db="EMBL/GenBank/DDBJ databases">
        <title>Aspergillus burnettii sp. nov., novel species from soil in southeast Queensland.</title>
        <authorList>
            <person name="Gilchrist C.L.M."/>
            <person name="Pitt J.I."/>
            <person name="Lange L."/>
            <person name="Lacey H.J."/>
            <person name="Vuong D."/>
            <person name="Midgley D.J."/>
            <person name="Greenfield P."/>
            <person name="Bradbury M."/>
            <person name="Lacey E."/>
            <person name="Busk P.K."/>
            <person name="Pilgaard B."/>
            <person name="Chooi Y.H."/>
            <person name="Piggott A.M."/>
        </authorList>
    </citation>
    <scope>NUCLEOTIDE SEQUENCE [LARGE SCALE GENOMIC DNA]</scope>
    <source>
        <strain evidence="1 2">FRR 5400</strain>
    </source>
</reference>
<name>A0A8H6ABU7_PETAA</name>
<protein>
    <submittedName>
        <fullName evidence="1">Uncharacterized protein</fullName>
    </submittedName>
</protein>
<gene>
    <name evidence="1" type="ORF">ETB97_008407</name>
</gene>
<dbReference type="AlphaFoldDB" id="A0A8H6ABU7"/>
<evidence type="ECO:0000313" key="1">
    <source>
        <dbReference type="EMBL" id="KAF5864201.1"/>
    </source>
</evidence>